<evidence type="ECO:0000313" key="2">
    <source>
        <dbReference type="EMBL" id="MPN02080.1"/>
    </source>
</evidence>
<keyword evidence="1" id="KW-0472">Membrane</keyword>
<dbReference type="AlphaFoldDB" id="A0A645EL76"/>
<gene>
    <name evidence="2" type="ORF">SDC9_149293</name>
</gene>
<name>A0A645EL76_9ZZZZ</name>
<organism evidence="2">
    <name type="scientific">bioreactor metagenome</name>
    <dbReference type="NCBI Taxonomy" id="1076179"/>
    <lineage>
        <taxon>unclassified sequences</taxon>
        <taxon>metagenomes</taxon>
        <taxon>ecological metagenomes</taxon>
    </lineage>
</organism>
<proteinExistence type="predicted"/>
<sequence>MREITRYKRETSYRMVLIVRFNVFIIELYNAAFVDSEFPKCHNMRTFWFCRECPCSVKRVYPALFFYPRLRNEASLATIQTS</sequence>
<reference evidence="2" key="1">
    <citation type="submission" date="2019-08" db="EMBL/GenBank/DDBJ databases">
        <authorList>
            <person name="Kucharzyk K."/>
            <person name="Murdoch R.W."/>
            <person name="Higgins S."/>
            <person name="Loffler F."/>
        </authorList>
    </citation>
    <scope>NUCLEOTIDE SEQUENCE</scope>
</reference>
<protein>
    <submittedName>
        <fullName evidence="2">Uncharacterized protein</fullName>
    </submittedName>
</protein>
<comment type="caution">
    <text evidence="2">The sequence shown here is derived from an EMBL/GenBank/DDBJ whole genome shotgun (WGS) entry which is preliminary data.</text>
</comment>
<keyword evidence="1" id="KW-1133">Transmembrane helix</keyword>
<evidence type="ECO:0000256" key="1">
    <source>
        <dbReference type="SAM" id="Phobius"/>
    </source>
</evidence>
<keyword evidence="1" id="KW-0812">Transmembrane</keyword>
<accession>A0A645EL76</accession>
<feature type="transmembrane region" description="Helical" evidence="1">
    <location>
        <begin position="12"/>
        <end position="34"/>
    </location>
</feature>
<dbReference type="EMBL" id="VSSQ01048042">
    <property type="protein sequence ID" value="MPN02080.1"/>
    <property type="molecule type" value="Genomic_DNA"/>
</dbReference>